<dbReference type="OrthoDB" id="9795206at2"/>
<dbReference type="EMBL" id="AP019860">
    <property type="protein sequence ID" value="BBM86538.1"/>
    <property type="molecule type" value="Genomic_DNA"/>
</dbReference>
<evidence type="ECO:0000259" key="1">
    <source>
        <dbReference type="PROSITE" id="PS51186"/>
    </source>
</evidence>
<dbReference type="RefSeq" id="WP_151970589.1">
    <property type="nucleotide sequence ID" value="NZ_AP019860.1"/>
</dbReference>
<feature type="domain" description="N-acetyltransferase" evidence="1">
    <location>
        <begin position="11"/>
        <end position="169"/>
    </location>
</feature>
<dbReference type="InterPro" id="IPR051531">
    <property type="entry name" value="N-acetyltransferase"/>
</dbReference>
<organism evidence="2 3">
    <name type="scientific">Uabimicrobium amorphum</name>
    <dbReference type="NCBI Taxonomy" id="2596890"/>
    <lineage>
        <taxon>Bacteria</taxon>
        <taxon>Pseudomonadati</taxon>
        <taxon>Planctomycetota</taxon>
        <taxon>Candidatus Uabimicrobiia</taxon>
        <taxon>Candidatus Uabimicrobiales</taxon>
        <taxon>Candidatus Uabimicrobiaceae</taxon>
        <taxon>Candidatus Uabimicrobium</taxon>
    </lineage>
</organism>
<dbReference type="CDD" id="cd04301">
    <property type="entry name" value="NAT_SF"/>
    <property type="match status" value="1"/>
</dbReference>
<accession>A0A5S9IR24</accession>
<sequence>MHYKQLCSSRLLLRKFRANDLDFLFKHFSDANVTKFLYDQEPLSSKKEAQELLSWVMDIDSGDHIRWCITLKDQPIGTCGFHLYDATAQSAEIGYDLAYEHWNKGYMSEVLDVVLNYAKRDLHLRTIKACVAIDNIPSQKLLLKQGFVLVETDPKKHLFRGKYYAHHIYSLALSGNCKFE</sequence>
<dbReference type="SUPFAM" id="SSF55729">
    <property type="entry name" value="Acyl-CoA N-acyltransferases (Nat)"/>
    <property type="match status" value="1"/>
</dbReference>
<dbReference type="Pfam" id="PF13302">
    <property type="entry name" value="Acetyltransf_3"/>
    <property type="match status" value="1"/>
</dbReference>
<dbReference type="AlphaFoldDB" id="A0A5S9IR24"/>
<evidence type="ECO:0000313" key="2">
    <source>
        <dbReference type="EMBL" id="BBM86538.1"/>
    </source>
</evidence>
<proteinExistence type="predicted"/>
<protein>
    <submittedName>
        <fullName evidence="2">N-acetyltransferase</fullName>
    </submittedName>
</protein>
<dbReference type="Gene3D" id="3.40.630.30">
    <property type="match status" value="1"/>
</dbReference>
<evidence type="ECO:0000313" key="3">
    <source>
        <dbReference type="Proteomes" id="UP000326354"/>
    </source>
</evidence>
<dbReference type="InterPro" id="IPR000182">
    <property type="entry name" value="GNAT_dom"/>
</dbReference>
<keyword evidence="2" id="KW-0808">Transferase</keyword>
<dbReference type="GO" id="GO:0016747">
    <property type="term" value="F:acyltransferase activity, transferring groups other than amino-acyl groups"/>
    <property type="evidence" value="ECO:0007669"/>
    <property type="project" value="InterPro"/>
</dbReference>
<dbReference type="PANTHER" id="PTHR43792">
    <property type="entry name" value="GNAT FAMILY, PUTATIVE (AFU_ORTHOLOGUE AFUA_3G00765)-RELATED-RELATED"/>
    <property type="match status" value="1"/>
</dbReference>
<keyword evidence="3" id="KW-1185">Reference proteome</keyword>
<gene>
    <name evidence="2" type="ORF">UABAM_04924</name>
</gene>
<dbReference type="InterPro" id="IPR016181">
    <property type="entry name" value="Acyl_CoA_acyltransferase"/>
</dbReference>
<dbReference type="KEGG" id="uam:UABAM_04924"/>
<reference evidence="2 3" key="1">
    <citation type="submission" date="2019-08" db="EMBL/GenBank/DDBJ databases">
        <title>Complete genome sequence of Candidatus Uab amorphum.</title>
        <authorList>
            <person name="Shiratori T."/>
            <person name="Suzuki S."/>
            <person name="Kakizawa Y."/>
            <person name="Ishida K."/>
        </authorList>
    </citation>
    <scope>NUCLEOTIDE SEQUENCE [LARGE SCALE GENOMIC DNA]</scope>
    <source>
        <strain evidence="2 3">SRT547</strain>
    </source>
</reference>
<dbReference type="PROSITE" id="PS51186">
    <property type="entry name" value="GNAT"/>
    <property type="match status" value="1"/>
</dbReference>
<dbReference type="Proteomes" id="UP000326354">
    <property type="component" value="Chromosome"/>
</dbReference>
<name>A0A5S9IR24_UABAM</name>